<organism evidence="1 2">
    <name type="scientific">Melipona bicolor</name>
    <dbReference type="NCBI Taxonomy" id="60889"/>
    <lineage>
        <taxon>Eukaryota</taxon>
        <taxon>Metazoa</taxon>
        <taxon>Ecdysozoa</taxon>
        <taxon>Arthropoda</taxon>
        <taxon>Hexapoda</taxon>
        <taxon>Insecta</taxon>
        <taxon>Pterygota</taxon>
        <taxon>Neoptera</taxon>
        <taxon>Endopterygota</taxon>
        <taxon>Hymenoptera</taxon>
        <taxon>Apocrita</taxon>
        <taxon>Aculeata</taxon>
        <taxon>Apoidea</taxon>
        <taxon>Anthophila</taxon>
        <taxon>Apidae</taxon>
        <taxon>Melipona</taxon>
    </lineage>
</organism>
<gene>
    <name evidence="1" type="ORF">K0M31_016685</name>
</gene>
<dbReference type="AlphaFoldDB" id="A0AA40FEG4"/>
<evidence type="ECO:0000313" key="2">
    <source>
        <dbReference type="Proteomes" id="UP001177670"/>
    </source>
</evidence>
<comment type="caution">
    <text evidence="1">The sequence shown here is derived from an EMBL/GenBank/DDBJ whole genome shotgun (WGS) entry which is preliminary data.</text>
</comment>
<dbReference type="EMBL" id="JAHYIQ010000051">
    <property type="protein sequence ID" value="KAK1117481.1"/>
    <property type="molecule type" value="Genomic_DNA"/>
</dbReference>
<reference evidence="1" key="1">
    <citation type="submission" date="2021-10" db="EMBL/GenBank/DDBJ databases">
        <title>Melipona bicolor Genome sequencing and assembly.</title>
        <authorList>
            <person name="Araujo N.S."/>
            <person name="Arias M.C."/>
        </authorList>
    </citation>
    <scope>NUCLEOTIDE SEQUENCE</scope>
    <source>
        <strain evidence="1">USP_2M_L1-L4_2017</strain>
        <tissue evidence="1">Whole body</tissue>
    </source>
</reference>
<name>A0AA40FEG4_9HYME</name>
<protein>
    <submittedName>
        <fullName evidence="1">Uncharacterized protein</fullName>
    </submittedName>
</protein>
<keyword evidence="2" id="KW-1185">Reference proteome</keyword>
<proteinExistence type="predicted"/>
<sequence length="89" mass="10129">MGVINKAFSQLNLLAASRKQKAHFAKQAKSRSNNSPSKPLDRFYFEKTAKRANHRAAESLASALWQKKYQETCRHNGRNFQQTSRGGYA</sequence>
<dbReference type="Proteomes" id="UP001177670">
    <property type="component" value="Unassembled WGS sequence"/>
</dbReference>
<accession>A0AA40FEG4</accession>
<evidence type="ECO:0000313" key="1">
    <source>
        <dbReference type="EMBL" id="KAK1117481.1"/>
    </source>
</evidence>